<dbReference type="InterPro" id="IPR032675">
    <property type="entry name" value="LRR_dom_sf"/>
</dbReference>
<gene>
    <name evidence="1" type="ORF">R3P38DRAFT_3095374</name>
</gene>
<proteinExistence type="predicted"/>
<organism evidence="1 2">
    <name type="scientific">Favolaschia claudopus</name>
    <dbReference type="NCBI Taxonomy" id="2862362"/>
    <lineage>
        <taxon>Eukaryota</taxon>
        <taxon>Fungi</taxon>
        <taxon>Dikarya</taxon>
        <taxon>Basidiomycota</taxon>
        <taxon>Agaricomycotina</taxon>
        <taxon>Agaricomycetes</taxon>
        <taxon>Agaricomycetidae</taxon>
        <taxon>Agaricales</taxon>
        <taxon>Marasmiineae</taxon>
        <taxon>Mycenaceae</taxon>
        <taxon>Favolaschia</taxon>
    </lineage>
</organism>
<keyword evidence="2" id="KW-1185">Reference proteome</keyword>
<evidence type="ECO:0000313" key="1">
    <source>
        <dbReference type="EMBL" id="KAK6988695.1"/>
    </source>
</evidence>
<evidence type="ECO:0008006" key="3">
    <source>
        <dbReference type="Google" id="ProtNLM"/>
    </source>
</evidence>
<evidence type="ECO:0000313" key="2">
    <source>
        <dbReference type="Proteomes" id="UP001362999"/>
    </source>
</evidence>
<sequence>MKHSENSSAGFDVMAKYLPIPEPTAHFLSSNDAPSGCTISTIQNILVLKRVRVHTLREEIEDLRRLTAQRLQELEDTENSVDGYTKTLSAIRRLPAEILCEIFAWVFRRTRLLGEKSLQHPPWKLGHICRRWRAVAVDYPSLWSTITVYFPTSTLKALPASSQAIATQLLRTRETPLDVTLDCDNAGCIVDPDVGKSITMICSQSHRWRSLEVHANAKLADILFRRMAEIQGKLPMLRTLNVSLRTSLSAVMADTFLFVPSLKEVALHGDERSLPFQLPQLPWGQITQFRGGCYITARAGLEILKASPLLAEVGLTMNPGYVEEIPGQQQLSPLHLPTLRRMALIEKPDDFFKLVTLPSLQELWVSDSYLLPSFIQRSSCLLVKLVVENVRRPSSIVSALGASPALATFYITFDDKVRKERLLVYNALKRTGAPSDICPGLTHVAAGGRSTSNLIPFLEMVESRWRPSALPRLRFVRAIHHVAEQHVRFLVGQIEKLRKQGLDVDFDTEIYQRPAGHYMVVGRP</sequence>
<name>A0AAV9ZQ46_9AGAR</name>
<dbReference type="Gene3D" id="1.20.1280.50">
    <property type="match status" value="1"/>
</dbReference>
<dbReference type="AlphaFoldDB" id="A0AAV9ZQ46"/>
<protein>
    <recommendedName>
        <fullName evidence="3">F-box domain-containing protein</fullName>
    </recommendedName>
</protein>
<dbReference type="EMBL" id="JAWWNJ010000121">
    <property type="protein sequence ID" value="KAK6988695.1"/>
    <property type="molecule type" value="Genomic_DNA"/>
</dbReference>
<accession>A0AAV9ZQ46</accession>
<dbReference type="Gene3D" id="3.80.10.10">
    <property type="entry name" value="Ribonuclease Inhibitor"/>
    <property type="match status" value="1"/>
</dbReference>
<dbReference type="Proteomes" id="UP001362999">
    <property type="component" value="Unassembled WGS sequence"/>
</dbReference>
<reference evidence="1 2" key="1">
    <citation type="journal article" date="2024" name="J Genomics">
        <title>Draft genome sequencing and assembly of Favolaschia claudopus CIRM-BRFM 2984 isolated from oak limbs.</title>
        <authorList>
            <person name="Navarro D."/>
            <person name="Drula E."/>
            <person name="Chaduli D."/>
            <person name="Cazenave R."/>
            <person name="Ahrendt S."/>
            <person name="Wang J."/>
            <person name="Lipzen A."/>
            <person name="Daum C."/>
            <person name="Barry K."/>
            <person name="Grigoriev I.V."/>
            <person name="Favel A."/>
            <person name="Rosso M.N."/>
            <person name="Martin F."/>
        </authorList>
    </citation>
    <scope>NUCLEOTIDE SEQUENCE [LARGE SCALE GENOMIC DNA]</scope>
    <source>
        <strain evidence="1 2">CIRM-BRFM 2984</strain>
    </source>
</reference>
<comment type="caution">
    <text evidence="1">The sequence shown here is derived from an EMBL/GenBank/DDBJ whole genome shotgun (WGS) entry which is preliminary data.</text>
</comment>
<dbReference type="SUPFAM" id="SSF52047">
    <property type="entry name" value="RNI-like"/>
    <property type="match status" value="1"/>
</dbReference>